<feature type="compositionally biased region" description="Polar residues" evidence="2">
    <location>
        <begin position="937"/>
        <end position="946"/>
    </location>
</feature>
<sequence length="2605" mass="293399">MEKMDTETGEMIVKRVSVPIGLEELMEGLVKEVLLKKPDDIYLFAARYFANLLTIRDRLPINRTKTVRTIQTMKVRTDKTPALAKNSRLSKPLSTKEELPVITPITSHKPKMHQRNELKYNRRRHTGPQTVIPNAQQVAIRRKYAKSVSGDQQKVIMETNNNKNKAQILREKLTEKSATERNNNLAKSSIQNTEDTKEENSKIIEKQVDPIKKFVDESTKLVASENIDTSHINPENFKREKNSQSSTNNLEQSGLNDATKAITVETNSNTSKSKIDEIVDQNTVNIDNKKEEHSNAESKPESNNKLDMDDNKEENITDEELHTVKPDFTSNEKHEMSNNEDKGDKSNKIIQKSENSLKEIISRSSSAVQLDDENKKHEEIVPQISTSDKIEQKKENDLSKNQISTKHDVTDEKEEKIEVKNEELNKNITKEQKENNLAITEDNELMSKNKNGQYQDNDKHSEYTNVIPFNKTVDDEVISKVLLYNVPDLKNGEPAKIVELNVLKSISNSKEEEPKIKEITNLLDKKETTDYKTYEENPKQDEKEFSEDSLEFIEEKKIEGKKINNKENDGKNENFKGTSNELEIGETTTEEPILKRIVEENNLKEDYEKSNLQAADTSIDKTEIINIINPNVQVDVNEIKSNEEITDVNKLDKEQSSQNIDIIEEKNIKPPKLNEKELNKQASTETSPRNVETLNKNEAKEDEKDRKVTVDSILDQKSVDNKTYHDIDSNKENSDQAPFLKDSVEQITKTNSEDSATNNAPIEKSLEETKIVNSLVLETTPDFDGTKQEVEVNTDKSNDIKSTEKNNRITDDVKINNEAGEVSEITKQDNVQIESAKIIAGNNAEFANIDGKEKQLLTDDKQSNNVRMADEIIMRTEKNVDLTSKATTKVTNTDESIDTAEVKNNKNETNIAQESNANKSKIDKIYKESDSNDMIRNVNLSNNKSEGANEHLKNISKIEETTRNVPESDSSKSEVNVDVNKKSSQTNNTQGSTKDSVTNLKPVENKEENKTEISTIKSDDIIKKESEISDEHNVEVNKIIEKNNSSEENKIEERVKESTKSKSETSTSKLNEIIENQKNIEENLINEEKRINDENTIKDEKTINQQNTIKKEKTINQEDVIKEEKTIKDEKTINEENKVTYEKVDALTNVEKTGETFKMKSNSKDDLTNSTHTEENKDTETNLLQKEENKQNRNDDSSIKGDELFTKDYKSNASNLTTTNTLSSKEDILDTANHKENNEREVSIEIANSSDDNKNIKKENLLVTNAKDIPSEEESQILIKNSENSGEEANKHSEENEAIISDEQDKATDTSKRLKRAVSFEEEDSSNLAELDKQEADNNLVDRVAKNYVSYVIDKDRYVTNDRESLEKVDVNVTNQGISSSNEYNENRETQRNNENTEEKTEIGSNLTRNSELHEDKKELIITAAEQLVSSTLLMAETGLIEHKVKNFLNDFISREQNNTSTVDNANQHHKLLTKTNSLDDITTKPPNGVKRTISFDSAKLHQELRKVEEESKLASFKTTFNPFLLRKEIEEASKSENTVVLTSLNFAQISNATVKIQRVWRKFRKMKQLKYKSEENGRSSDKGENLKCDSGVNKDLSTTVRAALLIQKMWKGFRARKELRLMKIEAHLKKNTSSKLEGKLENPELFTKDGADENSSELTNNHKFTEDGEDKIASEDRRLFSADSTGSTNTVIFNSNSSKEEQFHNDVGLLLDEQIDYPTVEEEHLLDNYQSKLLDKISGKEDCSKFDIQAYEKIVSPKRIDLEQLKEEVHVPIVPKTAPKLNRSLSSKLEILEEETSNAEEDNEDNQDNKITEKSDKIGDEKLNTICPDPTLVSHDKIADEETVPDNTSKSPSKLTNLENLQIQETPLASLPIELKDKLETENKPEESSIKTDLGDSPPVLSNASIDNMNIQDCASNHPHEVQETLITPIEQQNEPEPGFKPEDTSSKTNLDDLPPNLSNANSDNKHLQDSVSNPHNAVQETLVTKLSTEKQNKPETGIKPEENSTKTNLVDIPPVLSDVSSENKDLQDSTRNHPDNVQETLITPLSIEPQNKQEAGFKPEEASNKIDVDNVSPVLSNSNIDNKNLQDSASNHPREVQETISTPIETQNKRETGFKPEETSNQTNLDDLPPVLSNANSDNKHHQDSVSNHYNGVEKTLITPLSTDQQNKPKTEFTPEENSNKTNLDDLPPHLLNANTDDKNLQDSVSNHHSGSQETLITPLSIDQQNKPETEFKPEETNSKTDLDDIPPVHSNASGDNKNLQDTTGNHHDEVQETPITTLSIEQPNTPETGFKQEDTSNKSNLVDLPPVLSNTSSSSTISASNHHSTSALPLVLQNQETEGKSEEVSSKTTIEDLTSISKIVNKNLQDGTSKQHHEVQETLVIPIPIELQNKLKTETKIGGINEKTSLEDISSVLSSSGMDIKNLHDTVALPLNEQQVDTGRVQPISVQLCETSEPENLMTPRRSSTDVTDAGDAAGTPAPGKAALREEAPAPDRLASDSTTRNMESEKRRKVDGAKMEAQAAAKIQAGFRGYQVRKQLKLKNGSSDMTPAKKSSRSKLSGQDSSKCPSENCEDIEEQSAVKIQAGIRGFLVRRRQKKLNSQHT</sequence>
<reference evidence="4" key="1">
    <citation type="submission" date="2022-01" db="EMBL/GenBank/DDBJ databases">
        <authorList>
            <person name="King R."/>
        </authorList>
    </citation>
    <scope>NUCLEOTIDE SEQUENCE</scope>
</reference>
<feature type="region of interest" description="Disordered" evidence="2">
    <location>
        <begin position="231"/>
        <end position="347"/>
    </location>
</feature>
<dbReference type="Gene3D" id="1.20.5.190">
    <property type="match status" value="2"/>
</dbReference>
<feature type="region of interest" description="Disordered" evidence="2">
    <location>
        <begin position="782"/>
        <end position="802"/>
    </location>
</feature>
<feature type="compositionally biased region" description="Polar residues" evidence="2">
    <location>
        <begin position="2253"/>
        <end position="2266"/>
    </location>
</feature>
<organism evidence="4 5">
    <name type="scientific">Phyllotreta striolata</name>
    <name type="common">Striped flea beetle</name>
    <name type="synonym">Crioceris striolata</name>
    <dbReference type="NCBI Taxonomy" id="444603"/>
    <lineage>
        <taxon>Eukaryota</taxon>
        <taxon>Metazoa</taxon>
        <taxon>Ecdysozoa</taxon>
        <taxon>Arthropoda</taxon>
        <taxon>Hexapoda</taxon>
        <taxon>Insecta</taxon>
        <taxon>Pterygota</taxon>
        <taxon>Neoptera</taxon>
        <taxon>Endopterygota</taxon>
        <taxon>Coleoptera</taxon>
        <taxon>Polyphaga</taxon>
        <taxon>Cucujiformia</taxon>
        <taxon>Chrysomeloidea</taxon>
        <taxon>Chrysomelidae</taxon>
        <taxon>Galerucinae</taxon>
        <taxon>Alticini</taxon>
        <taxon>Phyllotreta</taxon>
    </lineage>
</organism>
<gene>
    <name evidence="4" type="ORF">PHYEVI_LOCUS11286</name>
</gene>
<accession>A0A9P0DXB3</accession>
<feature type="domain" description="RIIa" evidence="3">
    <location>
        <begin position="20"/>
        <end position="57"/>
    </location>
</feature>
<protein>
    <recommendedName>
        <fullName evidence="3">RIIa domain-containing protein</fullName>
    </recommendedName>
</protein>
<dbReference type="SMART" id="SM00394">
    <property type="entry name" value="RIIa"/>
    <property type="match status" value="1"/>
</dbReference>
<dbReference type="Gene3D" id="1.20.890.10">
    <property type="entry name" value="cAMP-dependent protein kinase regulatory subunit, dimerization-anchoring domain"/>
    <property type="match status" value="1"/>
</dbReference>
<feature type="compositionally biased region" description="Basic and acidic residues" evidence="2">
    <location>
        <begin position="2228"/>
        <end position="2245"/>
    </location>
</feature>
<feature type="compositionally biased region" description="Basic and acidic residues" evidence="2">
    <location>
        <begin position="1572"/>
        <end position="1588"/>
    </location>
</feature>
<feature type="compositionally biased region" description="Polar residues" evidence="2">
    <location>
        <begin position="2276"/>
        <end position="2290"/>
    </location>
</feature>
<feature type="region of interest" description="Disordered" evidence="2">
    <location>
        <begin position="1879"/>
        <end position="2149"/>
    </location>
</feature>
<name>A0A9P0DXB3_PHYSR</name>
<feature type="compositionally biased region" description="Basic and acidic residues" evidence="2">
    <location>
        <begin position="287"/>
        <end position="347"/>
    </location>
</feature>
<feature type="compositionally biased region" description="Polar residues" evidence="2">
    <location>
        <begin position="243"/>
        <end position="256"/>
    </location>
</feature>
<feature type="compositionally biased region" description="Basic and acidic residues" evidence="2">
    <location>
        <begin position="947"/>
        <end position="962"/>
    </location>
</feature>
<feature type="region of interest" description="Disordered" evidence="2">
    <location>
        <begin position="937"/>
        <end position="1011"/>
    </location>
</feature>
<dbReference type="SUPFAM" id="SSF47391">
    <property type="entry name" value="Dimerization-anchoring domain of cAMP-dependent PK regulatory subunit"/>
    <property type="match status" value="1"/>
</dbReference>
<feature type="compositionally biased region" description="Basic and acidic residues" evidence="2">
    <location>
        <begin position="695"/>
        <end position="709"/>
    </location>
</feature>
<dbReference type="OrthoDB" id="252964at2759"/>
<feature type="region of interest" description="Disordered" evidence="2">
    <location>
        <begin position="2161"/>
        <end position="2306"/>
    </location>
</feature>
<feature type="compositionally biased region" description="Basic and acidic residues" evidence="2">
    <location>
        <begin position="663"/>
        <end position="679"/>
    </location>
</feature>
<feature type="compositionally biased region" description="Polar residues" evidence="2">
    <location>
        <begin position="2075"/>
        <end position="2093"/>
    </location>
</feature>
<feature type="coiled-coil region" evidence="1">
    <location>
        <begin position="414"/>
        <end position="441"/>
    </location>
</feature>
<feature type="compositionally biased region" description="Basic and acidic residues" evidence="2">
    <location>
        <begin position="1808"/>
        <end position="1824"/>
    </location>
</feature>
<dbReference type="InterPro" id="IPR027417">
    <property type="entry name" value="P-loop_NTPase"/>
</dbReference>
<feature type="compositionally biased region" description="Basic and acidic residues" evidence="2">
    <location>
        <begin position="1048"/>
        <end position="1063"/>
    </location>
</feature>
<feature type="region of interest" description="Disordered" evidence="2">
    <location>
        <begin position="1048"/>
        <end position="1067"/>
    </location>
</feature>
<feature type="region of interest" description="Disordered" evidence="2">
    <location>
        <begin position="1375"/>
        <end position="1411"/>
    </location>
</feature>
<feature type="region of interest" description="Disordered" evidence="2">
    <location>
        <begin position="1794"/>
        <end position="1858"/>
    </location>
</feature>
<feature type="compositionally biased region" description="Basic and acidic residues" evidence="2">
    <location>
        <begin position="2023"/>
        <end position="2038"/>
    </location>
</feature>
<feature type="compositionally biased region" description="Polar residues" evidence="2">
    <location>
        <begin position="1901"/>
        <end position="1916"/>
    </location>
</feature>
<feature type="region of interest" description="Disordered" evidence="2">
    <location>
        <begin position="1157"/>
        <end position="1201"/>
    </location>
</feature>
<evidence type="ECO:0000313" key="5">
    <source>
        <dbReference type="Proteomes" id="UP001153712"/>
    </source>
</evidence>
<feature type="compositionally biased region" description="Basic and acidic residues" evidence="2">
    <location>
        <begin position="1879"/>
        <end position="1895"/>
    </location>
</feature>
<dbReference type="InterPro" id="IPR003117">
    <property type="entry name" value="cAMP_dep_PK_reg_su_I/II_a/b"/>
</dbReference>
<feature type="region of interest" description="Disordered" evidence="2">
    <location>
        <begin position="564"/>
        <end position="587"/>
    </location>
</feature>
<dbReference type="EMBL" id="OU900102">
    <property type="protein sequence ID" value="CAH1188208.1"/>
    <property type="molecule type" value="Genomic_DNA"/>
</dbReference>
<feature type="region of interest" description="Disordered" evidence="2">
    <location>
        <begin position="2454"/>
        <end position="2517"/>
    </location>
</feature>
<feature type="compositionally biased region" description="Polar residues" evidence="2">
    <location>
        <begin position="180"/>
        <end position="193"/>
    </location>
</feature>
<evidence type="ECO:0000259" key="3">
    <source>
        <dbReference type="SMART" id="SM00394"/>
    </source>
</evidence>
<feature type="compositionally biased region" description="Basic and acidic residues" evidence="2">
    <location>
        <begin position="1989"/>
        <end position="2006"/>
    </location>
</feature>
<feature type="compositionally biased region" description="Low complexity" evidence="2">
    <location>
        <begin position="2468"/>
        <end position="2485"/>
    </location>
</feature>
<feature type="region of interest" description="Disordered" evidence="2">
    <location>
        <begin position="175"/>
        <end position="201"/>
    </location>
</feature>
<dbReference type="CDD" id="cd12100">
    <property type="entry name" value="DD_CABYR_SP17"/>
    <property type="match status" value="1"/>
</dbReference>
<feature type="compositionally biased region" description="Basic and acidic residues" evidence="2">
    <location>
        <begin position="564"/>
        <end position="574"/>
    </location>
</feature>
<dbReference type="SMART" id="SM00015">
    <property type="entry name" value="IQ"/>
    <property type="match status" value="4"/>
</dbReference>
<feature type="compositionally biased region" description="Polar residues" evidence="2">
    <location>
        <begin position="680"/>
        <end position="694"/>
    </location>
</feature>
<evidence type="ECO:0000256" key="2">
    <source>
        <dbReference type="SAM" id="MobiDB-lite"/>
    </source>
</evidence>
<feature type="compositionally biased region" description="Polar residues" evidence="2">
    <location>
        <begin position="1846"/>
        <end position="1858"/>
    </location>
</feature>
<feature type="compositionally biased region" description="Acidic residues" evidence="2">
    <location>
        <begin position="1794"/>
        <end position="1807"/>
    </location>
</feature>
<feature type="compositionally biased region" description="Basic and acidic residues" evidence="2">
    <location>
        <begin position="2057"/>
        <end position="2070"/>
    </location>
</feature>
<feature type="compositionally biased region" description="Polar residues" evidence="2">
    <location>
        <begin position="2558"/>
        <end position="2569"/>
    </location>
</feature>
<proteinExistence type="predicted"/>
<evidence type="ECO:0000256" key="1">
    <source>
        <dbReference type="SAM" id="Coils"/>
    </source>
</evidence>
<feature type="compositionally biased region" description="Polar residues" evidence="2">
    <location>
        <begin position="982"/>
        <end position="999"/>
    </location>
</feature>
<dbReference type="SUPFAM" id="SSF52540">
    <property type="entry name" value="P-loop containing nucleoside triphosphate hydrolases"/>
    <property type="match status" value="1"/>
</dbReference>
<dbReference type="Pfam" id="PF02197">
    <property type="entry name" value="RIIa"/>
    <property type="match status" value="1"/>
</dbReference>
<feature type="region of interest" description="Disordered" evidence="2">
    <location>
        <begin position="661"/>
        <end position="714"/>
    </location>
</feature>
<feature type="compositionally biased region" description="Polar residues" evidence="2">
    <location>
        <begin position="2039"/>
        <end position="2055"/>
    </location>
</feature>
<feature type="compositionally biased region" description="Basic and acidic residues" evidence="2">
    <location>
        <begin position="1385"/>
        <end position="1402"/>
    </location>
</feature>
<dbReference type="Proteomes" id="UP001153712">
    <property type="component" value="Chromosome 9"/>
</dbReference>
<feature type="compositionally biased region" description="Basic and acidic residues" evidence="2">
    <location>
        <begin position="2506"/>
        <end position="2517"/>
    </location>
</feature>
<feature type="compositionally biased region" description="Polar residues" evidence="2">
    <location>
        <begin position="2204"/>
        <end position="2227"/>
    </location>
</feature>
<feature type="compositionally biased region" description="Basic and acidic residues" evidence="2">
    <location>
        <begin position="784"/>
        <end position="802"/>
    </location>
</feature>
<feature type="region of interest" description="Disordered" evidence="2">
    <location>
        <begin position="2538"/>
        <end position="2575"/>
    </location>
</feature>
<feature type="region of interest" description="Disordered" evidence="2">
    <location>
        <begin position="1274"/>
        <end position="1331"/>
    </location>
</feature>
<feature type="compositionally biased region" description="Polar residues" evidence="2">
    <location>
        <begin position="1971"/>
        <end position="1988"/>
    </location>
</feature>
<evidence type="ECO:0000313" key="4">
    <source>
        <dbReference type="EMBL" id="CAH1188208.1"/>
    </source>
</evidence>
<feature type="compositionally biased region" description="Basic and acidic residues" evidence="2">
    <location>
        <begin position="2109"/>
        <end position="2120"/>
    </location>
</feature>
<feature type="compositionally biased region" description="Basic and acidic residues" evidence="2">
    <location>
        <begin position="1303"/>
        <end position="1312"/>
    </location>
</feature>
<dbReference type="InterPro" id="IPR000048">
    <property type="entry name" value="IQ_motif_EF-hand-BS"/>
</dbReference>
<keyword evidence="5" id="KW-1185">Reference proteome</keyword>
<dbReference type="Pfam" id="PF00612">
    <property type="entry name" value="IQ"/>
    <property type="match status" value="3"/>
</dbReference>
<feature type="region of interest" description="Disordered" evidence="2">
    <location>
        <begin position="1572"/>
        <end position="1591"/>
    </location>
</feature>
<keyword evidence="1" id="KW-0175">Coiled coil</keyword>
<dbReference type="CDD" id="cd23767">
    <property type="entry name" value="IQCD"/>
    <property type="match status" value="2"/>
</dbReference>
<dbReference type="InterPro" id="IPR047579">
    <property type="entry name" value="DD_CABYR_SP17"/>
</dbReference>